<evidence type="ECO:0000313" key="3">
    <source>
        <dbReference type="Proteomes" id="UP001138997"/>
    </source>
</evidence>
<protein>
    <submittedName>
        <fullName evidence="2">DUF1998 domain-containing protein</fullName>
    </submittedName>
</protein>
<gene>
    <name evidence="2" type="ORF">LR394_39735</name>
</gene>
<accession>A0A9X1NPS4</accession>
<feature type="domain" description="MrfA-like Zn-binding" evidence="1">
    <location>
        <begin position="451"/>
        <end position="548"/>
    </location>
</feature>
<dbReference type="Pfam" id="PF09369">
    <property type="entry name" value="MZB"/>
    <property type="match status" value="1"/>
</dbReference>
<sequence length="580" mass="63814">MLAAGEQSYVVSGLDSWPQPQPDEAFLREFRLETRLRAPRGFRLPPDGENGDGVRARIFPEWYSCPGGDSKTGKCENNLRLRKDFAPPAGKNTCSACNESLTPSRFVVACENGHLDDFPYWRWVHAGGHCPDSPKSRLSLTTTGRTSALRSILISCSCGESASMEGAMGRQAMVAIRYTCRGRRPWLGKDANEQGCDRPARVLQRGSSSAWLPVIASALSIPPFSQTLYAALLPHYGLFQDTSNSEKAVVAKQVHKAEPKLKRYTPEEIIAAVKAYEEFEAGNADDPSALSGFVASDVLREQEFEQLSRPSTPDPHDPDQMFECVHPDGHEQVTPPPGIEQVMLVNRLREVRVLKSFTRIEALSPAEDRSREAKLSQQELPWLPGFEVSGEGVFLRLNNELLQTWAEQVAPTSRAGRIRERHQELLNRRTPRGKDAPQSQVSARFVTVHTLAHALINEWSLEAGYPASSMRERLFVSDTMAGLLIYTATSDAAGSLGGLVELGQLRNITRTFDALLERQRWCSADPLCMEADAAGADSLNLAACHSCLLLPEVSCENGNSFLDRAMLVGGGSETVPAYFA</sequence>
<evidence type="ECO:0000313" key="2">
    <source>
        <dbReference type="EMBL" id="MCD5317046.1"/>
    </source>
</evidence>
<dbReference type="Proteomes" id="UP001138997">
    <property type="component" value="Unassembled WGS sequence"/>
</dbReference>
<dbReference type="InterPro" id="IPR047721">
    <property type="entry name" value="DrmB"/>
</dbReference>
<dbReference type="EMBL" id="JAJOMB010000040">
    <property type="protein sequence ID" value="MCD5317046.1"/>
    <property type="molecule type" value="Genomic_DNA"/>
</dbReference>
<dbReference type="AlphaFoldDB" id="A0A9X1NPS4"/>
<keyword evidence="3" id="KW-1185">Reference proteome</keyword>
<organism evidence="2 3">
    <name type="scientific">Kineosporia babensis</name>
    <dbReference type="NCBI Taxonomy" id="499548"/>
    <lineage>
        <taxon>Bacteria</taxon>
        <taxon>Bacillati</taxon>
        <taxon>Actinomycetota</taxon>
        <taxon>Actinomycetes</taxon>
        <taxon>Kineosporiales</taxon>
        <taxon>Kineosporiaceae</taxon>
        <taxon>Kineosporia</taxon>
    </lineage>
</organism>
<name>A0A9X1NPS4_9ACTN</name>
<evidence type="ECO:0000259" key="1">
    <source>
        <dbReference type="Pfam" id="PF09369"/>
    </source>
</evidence>
<dbReference type="InterPro" id="IPR018973">
    <property type="entry name" value="MZB"/>
</dbReference>
<comment type="caution">
    <text evidence="2">The sequence shown here is derived from an EMBL/GenBank/DDBJ whole genome shotgun (WGS) entry which is preliminary data.</text>
</comment>
<dbReference type="NCBIfam" id="NF038324">
    <property type="entry name" value="DrmB_fam"/>
    <property type="match status" value="1"/>
</dbReference>
<reference evidence="2" key="1">
    <citation type="submission" date="2021-11" db="EMBL/GenBank/DDBJ databases">
        <title>Streptomyces corallinus and Kineosporia corallina sp. nov., two new coral-derived marine actinobacteria.</title>
        <authorList>
            <person name="Buangrab K."/>
            <person name="Sutthacheep M."/>
            <person name="Yeemin T."/>
            <person name="Harunari E."/>
            <person name="Igarashi Y."/>
            <person name="Sripreechasak P."/>
            <person name="Kanchanasin P."/>
            <person name="Tanasupawat S."/>
            <person name="Phongsopitanun W."/>
        </authorList>
    </citation>
    <scope>NUCLEOTIDE SEQUENCE</scope>
    <source>
        <strain evidence="2">JCM 31032</strain>
    </source>
</reference>
<proteinExistence type="predicted"/>